<dbReference type="STRING" id="596324.TREVI0001_1265"/>
<name>C8PS99_9SPIR</name>
<feature type="transmembrane region" description="Helical" evidence="1">
    <location>
        <begin position="60"/>
        <end position="80"/>
    </location>
</feature>
<comment type="caution">
    <text evidence="2">The sequence shown here is derived from an EMBL/GenBank/DDBJ whole genome shotgun (WGS) entry which is preliminary data.</text>
</comment>
<reference evidence="2 3" key="1">
    <citation type="submission" date="2009-07" db="EMBL/GenBank/DDBJ databases">
        <authorList>
            <person name="Madupu R."/>
            <person name="Sebastian Y."/>
            <person name="Durkin A.S."/>
            <person name="Torralba M."/>
            <person name="Methe B."/>
            <person name="Sutton G.G."/>
            <person name="Strausberg R.L."/>
            <person name="Nelson K.E."/>
        </authorList>
    </citation>
    <scope>NUCLEOTIDE SEQUENCE [LARGE SCALE GENOMIC DNA]</scope>
    <source>
        <strain evidence="2 3">ATCC 35580</strain>
    </source>
</reference>
<proteinExistence type="predicted"/>
<keyword evidence="1" id="KW-1133">Transmembrane helix</keyword>
<protein>
    <submittedName>
        <fullName evidence="2">Uncharacterized protein</fullName>
    </submittedName>
</protein>
<gene>
    <name evidence="2" type="ORF">TREVI0001_1265</name>
</gene>
<sequence>MNRAIFKIFRYGSPGGVKSFNHPIFNTFYNTLYMDILHGTVDILFFFGYSSSMYVSKKSFLFILYSLWLISHVFGAGLLVHKTGYFDIIYAKESEKSAALLAEYADRYAEEIASRLNKNILVRMPVYILSGAESLNGYFTFFPYPRIVVFDTVPDDGTLGNLSDSMLKVFYHELTHAISMIYFLPVLPLSFNEGAAVSYESLDGKQGRLNDPLFYHHLMQGKIDGCAPSWQEAAGQRDVYPGAFWGYLYGAGFADYLQKKYGMESYARYWHSSFFLFPQSKTKHIFGKPLKSLWSEFLTAIQPPPVIRLPVPFRELRKSGFMLIAANREGFVCYDFMQGDVRFYTADGGSEKLFTANRTLSHLNFSPDGERLLVTDTIQSLEGEKHRSAIFDMRTKRFLPDEYYSLRTAAFCDNGRICGVKIDGQFSHLVIADMQNAGTQDSLFSAGPGMPYTAIYDPVYAGEDSIAFIAANGINRDILFINKNTKHIQKLLLEKPLPAIRCLQTNSTDSGTLLTFSWAEKGMLYRAATYNPATNMLKVLKEDISGGVFYPVLLPQEHLHLPNTAPPLDTVVSAPAAAVIRDSSSPMSPDIPAAENGTPDGLLVYTGVHAKYNTLCTVSERLFTEEKAALTDYTPDAMHVQSIAPKPELLSPKKYRYLSWMWRVFPLLYVTLPDDMTKANETGLALDIYGIDPTALLSLKAASIFYFKPFFYQIHANLSVNTKPVGFSFQIYDLNNHFRYRTVGGSVGAAFPIPTKNGYRHIAVNAGISAEAFSFFPKDYTVQKTLYGYALKDTVLSEQISFRYAYLRPFIALDTPFFAKSIAGIELQAGIKHGYHFESCSNAAVVQALVAAYMPVLPVTIQCSGYAGYNAYYVPEFGSYTFFNNPAFMGMNAYLPSMPEHLQSNTTISTSGGAINAGFAFDTECTILSYDIQTGSSWLPIFYNRLKISAGYKAVLNFLGNSAPPLTPYVYQSVYGRAAVTVSGSAKIGLEYAHPLKQRAIGKMKFLVSVDF</sequence>
<keyword evidence="1" id="KW-0472">Membrane</keyword>
<dbReference type="RefSeq" id="WP_006189471.1">
    <property type="nucleotide sequence ID" value="NZ_ACYH01000049.1"/>
</dbReference>
<dbReference type="AlphaFoldDB" id="C8PS99"/>
<evidence type="ECO:0000313" key="2">
    <source>
        <dbReference type="EMBL" id="EEV19769.1"/>
    </source>
</evidence>
<organism evidence="2 3">
    <name type="scientific">Treponema vincentii ATCC 35580</name>
    <dbReference type="NCBI Taxonomy" id="596324"/>
    <lineage>
        <taxon>Bacteria</taxon>
        <taxon>Pseudomonadati</taxon>
        <taxon>Spirochaetota</taxon>
        <taxon>Spirochaetia</taxon>
        <taxon>Spirochaetales</taxon>
        <taxon>Treponemataceae</taxon>
        <taxon>Treponema</taxon>
    </lineage>
</organism>
<evidence type="ECO:0000256" key="1">
    <source>
        <dbReference type="SAM" id="Phobius"/>
    </source>
</evidence>
<dbReference type="SUPFAM" id="SSF82171">
    <property type="entry name" value="DPP6 N-terminal domain-like"/>
    <property type="match status" value="1"/>
</dbReference>
<dbReference type="EMBL" id="ACYH01000049">
    <property type="protein sequence ID" value="EEV19769.1"/>
    <property type="molecule type" value="Genomic_DNA"/>
</dbReference>
<dbReference type="eggNOG" id="COG0729">
    <property type="taxonomic scope" value="Bacteria"/>
</dbReference>
<evidence type="ECO:0000313" key="3">
    <source>
        <dbReference type="Proteomes" id="UP000004509"/>
    </source>
</evidence>
<keyword evidence="1" id="KW-0812">Transmembrane</keyword>
<dbReference type="Proteomes" id="UP000004509">
    <property type="component" value="Unassembled WGS sequence"/>
</dbReference>
<accession>C8PS99</accession>